<name>A0ABN8IXW9_9NEOP</name>
<evidence type="ECO:0000256" key="2">
    <source>
        <dbReference type="SAM" id="Phobius"/>
    </source>
</evidence>
<protein>
    <submittedName>
        <fullName evidence="3">Uncharacterized protein</fullName>
    </submittedName>
</protein>
<feature type="non-terminal residue" evidence="3">
    <location>
        <position position="1"/>
    </location>
</feature>
<feature type="region of interest" description="Disordered" evidence="1">
    <location>
        <begin position="22"/>
        <end position="48"/>
    </location>
</feature>
<organism evidence="3 4">
    <name type="scientific">Iphiclides podalirius</name>
    <name type="common">scarce swallowtail</name>
    <dbReference type="NCBI Taxonomy" id="110791"/>
    <lineage>
        <taxon>Eukaryota</taxon>
        <taxon>Metazoa</taxon>
        <taxon>Ecdysozoa</taxon>
        <taxon>Arthropoda</taxon>
        <taxon>Hexapoda</taxon>
        <taxon>Insecta</taxon>
        <taxon>Pterygota</taxon>
        <taxon>Neoptera</taxon>
        <taxon>Endopterygota</taxon>
        <taxon>Lepidoptera</taxon>
        <taxon>Glossata</taxon>
        <taxon>Ditrysia</taxon>
        <taxon>Papilionoidea</taxon>
        <taxon>Papilionidae</taxon>
        <taxon>Papilioninae</taxon>
        <taxon>Iphiclides</taxon>
    </lineage>
</organism>
<accession>A0ABN8IXW9</accession>
<feature type="transmembrane region" description="Helical" evidence="2">
    <location>
        <begin position="82"/>
        <end position="106"/>
    </location>
</feature>
<gene>
    <name evidence="3" type="ORF">IPOD504_LOCUS12591</name>
</gene>
<sequence>MTEEEQLPRKSLEMKIQSTEYFSPMDKPWGNRGERGGAPWSDEYGAEEPKGLWRGASTTAAVEELSPQARMAVERWSDSGNAWSAALGAAAGAGTILLLAAILLLWRRPRRTEPPTLAPMDVGQNLLTS</sequence>
<dbReference type="EMBL" id="OW152815">
    <property type="protein sequence ID" value="CAH2063598.1"/>
    <property type="molecule type" value="Genomic_DNA"/>
</dbReference>
<keyword evidence="2" id="KW-0472">Membrane</keyword>
<keyword evidence="4" id="KW-1185">Reference proteome</keyword>
<dbReference type="Proteomes" id="UP000837857">
    <property type="component" value="Chromosome 3"/>
</dbReference>
<reference evidence="3" key="1">
    <citation type="submission" date="2022-03" db="EMBL/GenBank/DDBJ databases">
        <authorList>
            <person name="Martin H S."/>
        </authorList>
    </citation>
    <scope>NUCLEOTIDE SEQUENCE</scope>
</reference>
<evidence type="ECO:0000313" key="3">
    <source>
        <dbReference type="EMBL" id="CAH2063598.1"/>
    </source>
</evidence>
<proteinExistence type="predicted"/>
<keyword evidence="2" id="KW-1133">Transmembrane helix</keyword>
<evidence type="ECO:0000313" key="4">
    <source>
        <dbReference type="Proteomes" id="UP000837857"/>
    </source>
</evidence>
<evidence type="ECO:0000256" key="1">
    <source>
        <dbReference type="SAM" id="MobiDB-lite"/>
    </source>
</evidence>
<keyword evidence="2" id="KW-0812">Transmembrane</keyword>